<evidence type="ECO:0000313" key="15">
    <source>
        <dbReference type="Ensembl" id="ENSVURP00010007172.1"/>
    </source>
</evidence>
<reference evidence="16" key="1">
    <citation type="submission" date="2018-12" db="EMBL/GenBank/DDBJ databases">
        <authorList>
            <person name="Yazar S."/>
        </authorList>
    </citation>
    <scope>NUCLEOTIDE SEQUENCE [LARGE SCALE GENOMIC DNA]</scope>
</reference>
<evidence type="ECO:0000256" key="1">
    <source>
        <dbReference type="ARBA" id="ARBA00004651"/>
    </source>
</evidence>
<dbReference type="Pfam" id="PF00001">
    <property type="entry name" value="7tm_1"/>
    <property type="match status" value="1"/>
</dbReference>
<evidence type="ECO:0000256" key="9">
    <source>
        <dbReference type="ARBA" id="ARBA00023180"/>
    </source>
</evidence>
<dbReference type="PRINTS" id="PR00237">
    <property type="entry name" value="GPCRRHODOPSN"/>
</dbReference>
<evidence type="ECO:0000256" key="11">
    <source>
        <dbReference type="RuleBase" id="RU000688"/>
    </source>
</evidence>
<dbReference type="GO" id="GO:1990081">
    <property type="term" value="F:trimethylamine receptor activity"/>
    <property type="evidence" value="ECO:0007669"/>
    <property type="project" value="Ensembl"/>
</dbReference>
<organism evidence="15 16">
    <name type="scientific">Vombatus ursinus</name>
    <name type="common">Common wombat</name>
    <dbReference type="NCBI Taxonomy" id="29139"/>
    <lineage>
        <taxon>Eukaryota</taxon>
        <taxon>Metazoa</taxon>
        <taxon>Chordata</taxon>
        <taxon>Craniata</taxon>
        <taxon>Vertebrata</taxon>
        <taxon>Euteleostomi</taxon>
        <taxon>Mammalia</taxon>
        <taxon>Metatheria</taxon>
        <taxon>Diprotodontia</taxon>
        <taxon>Vombatidae</taxon>
        <taxon>Vombatus</taxon>
    </lineage>
</organism>
<dbReference type="GeneTree" id="ENSGT00940000161258"/>
<keyword evidence="5 11" id="KW-0297">G-protein coupled receptor</keyword>
<dbReference type="Ensembl" id="ENSVURT00010008114.1">
    <property type="protein sequence ID" value="ENSVURP00010007172.1"/>
    <property type="gene ID" value="ENSVURG00010005571.1"/>
</dbReference>
<keyword evidence="9" id="KW-0325">Glycoprotein</keyword>
<dbReference type="InterPro" id="IPR000276">
    <property type="entry name" value="GPCR_Rhodpsn"/>
</dbReference>
<dbReference type="GO" id="GO:0007166">
    <property type="term" value="P:cell surface receptor signaling pathway"/>
    <property type="evidence" value="ECO:0007669"/>
    <property type="project" value="InterPro"/>
</dbReference>
<dbReference type="PANTHER" id="PTHR24249">
    <property type="entry name" value="HISTAMINE RECEPTOR-RELATED G-PROTEIN COUPLED RECEPTOR"/>
    <property type="match status" value="1"/>
</dbReference>
<dbReference type="InterPro" id="IPR050569">
    <property type="entry name" value="TAAR"/>
</dbReference>
<feature type="transmembrane region" description="Helical" evidence="12">
    <location>
        <begin position="205"/>
        <end position="226"/>
    </location>
</feature>
<dbReference type="InterPro" id="IPR017452">
    <property type="entry name" value="GPCR_Rhodpsn_7TM"/>
</dbReference>
<evidence type="ECO:0000259" key="13">
    <source>
        <dbReference type="PROSITE" id="PS50261"/>
    </source>
</evidence>
<keyword evidence="16" id="KW-1185">Reference proteome</keyword>
<feature type="transmembrane region" description="Helical" evidence="12">
    <location>
        <begin position="111"/>
        <end position="130"/>
    </location>
</feature>
<keyword evidence="6 12" id="KW-0472">Membrane</keyword>
<dbReference type="RefSeq" id="XP_027706405.1">
    <property type="nucleotide sequence ID" value="XM_027850604.1"/>
</dbReference>
<dbReference type="InterPro" id="IPR017981">
    <property type="entry name" value="GPCR_2-like_7TM"/>
</dbReference>
<dbReference type="GO" id="GO:0005886">
    <property type="term" value="C:plasma membrane"/>
    <property type="evidence" value="ECO:0007669"/>
    <property type="project" value="UniProtKB-SubCell"/>
</dbReference>
<feature type="transmembrane region" description="Helical" evidence="12">
    <location>
        <begin position="259"/>
        <end position="276"/>
    </location>
</feature>
<keyword evidence="3 11" id="KW-0812">Transmembrane</keyword>
<evidence type="ECO:0000256" key="12">
    <source>
        <dbReference type="SAM" id="Phobius"/>
    </source>
</evidence>
<evidence type="ECO:0000256" key="8">
    <source>
        <dbReference type="ARBA" id="ARBA00023170"/>
    </source>
</evidence>
<feature type="domain" description="G-protein coupled receptors family 2 profile 2" evidence="13">
    <location>
        <begin position="37"/>
        <end position="303"/>
    </location>
</feature>
<dbReference type="PROSITE" id="PS50261">
    <property type="entry name" value="G_PROTEIN_RECEP_F2_4"/>
    <property type="match status" value="1"/>
</dbReference>
<evidence type="ECO:0000259" key="14">
    <source>
        <dbReference type="PROSITE" id="PS50262"/>
    </source>
</evidence>
<feature type="domain" description="G-protein coupled receptors family 1 profile" evidence="14">
    <location>
        <begin position="51"/>
        <end position="311"/>
    </location>
</feature>
<dbReference type="GO" id="GO:0007189">
    <property type="term" value="P:adenylate cyclase-activating G protein-coupled receptor signaling pathway"/>
    <property type="evidence" value="ECO:0007669"/>
    <property type="project" value="Ensembl"/>
</dbReference>
<keyword evidence="2" id="KW-1003">Cell membrane</keyword>
<evidence type="ECO:0000256" key="2">
    <source>
        <dbReference type="ARBA" id="ARBA00022475"/>
    </source>
</evidence>
<protein>
    <submittedName>
        <fullName evidence="15">Trace amine associated receptor 5</fullName>
    </submittedName>
</protein>
<dbReference type="Proteomes" id="UP000314987">
    <property type="component" value="Unassembled WGS sequence"/>
</dbReference>
<keyword evidence="10 11" id="KW-0807">Transducer</keyword>
<dbReference type="SUPFAM" id="SSF81321">
    <property type="entry name" value="Family A G protein-coupled receptor-like"/>
    <property type="match status" value="1"/>
</dbReference>
<evidence type="ECO:0000256" key="10">
    <source>
        <dbReference type="ARBA" id="ARBA00023224"/>
    </source>
</evidence>
<dbReference type="OMA" id="PTIDLYQ"/>
<keyword evidence="4 12" id="KW-1133">Transmembrane helix</keyword>
<keyword evidence="8 11" id="KW-0675">Receptor</keyword>
<evidence type="ECO:0000256" key="6">
    <source>
        <dbReference type="ARBA" id="ARBA00023136"/>
    </source>
</evidence>
<feature type="transmembrane region" description="Helical" evidence="12">
    <location>
        <begin position="151"/>
        <end position="171"/>
    </location>
</feature>
<dbReference type="Gene3D" id="1.20.1070.10">
    <property type="entry name" value="Rhodopsin 7-helix transmembrane proteins"/>
    <property type="match status" value="1"/>
</dbReference>
<dbReference type="PROSITE" id="PS50262">
    <property type="entry name" value="G_PROTEIN_RECEP_F1_2"/>
    <property type="match status" value="1"/>
</dbReference>
<dbReference type="PROSITE" id="PS00237">
    <property type="entry name" value="G_PROTEIN_RECEP_F1_1"/>
    <property type="match status" value="1"/>
</dbReference>
<dbReference type="FunFam" id="1.20.1070.10:FF:000030">
    <property type="entry name" value="trace amine-associated receptor 1"/>
    <property type="match status" value="1"/>
</dbReference>
<accession>A0A4X2KCW2</accession>
<dbReference type="OrthoDB" id="5959645at2759"/>
<comment type="similarity">
    <text evidence="11">Belongs to the G-protein coupled receptor 1 family.</text>
</comment>
<reference evidence="15" key="3">
    <citation type="submission" date="2025-09" db="UniProtKB">
        <authorList>
            <consortium name="Ensembl"/>
        </authorList>
    </citation>
    <scope>IDENTIFICATION</scope>
</reference>
<evidence type="ECO:0000256" key="5">
    <source>
        <dbReference type="ARBA" id="ARBA00023040"/>
    </source>
</evidence>
<name>A0A4X2KCW2_VOMUR</name>
<dbReference type="PANTHER" id="PTHR24249:SF307">
    <property type="entry name" value="TRACE AMINE-ASSOCIATED RECEPTOR 5"/>
    <property type="match status" value="1"/>
</dbReference>
<dbReference type="CTD" id="9038"/>
<dbReference type="PRINTS" id="PR01830">
    <property type="entry name" value="TRACEAMINER"/>
</dbReference>
<evidence type="ECO:0000313" key="16">
    <source>
        <dbReference type="Proteomes" id="UP000314987"/>
    </source>
</evidence>
<evidence type="ECO:0000256" key="7">
    <source>
        <dbReference type="ARBA" id="ARBA00023157"/>
    </source>
</evidence>
<sequence length="343" mass="39195">MRTLQELRSEDQLVTLCYQVNGSCARTLHPLGVQLIIYLACAIGMLITVLGNLLVVFVVSYFKALHTPTNFLLLSLALADMFLGFLVLPFSTVRSVESCWFFGDFLCRLHTYLDTLFCLTSIFHLCFISIDRHCAICNPLLYPTKFTVKVAFRYIVVGWGLPAAYTAFFLYTDVVEKELGMLLDEMPCVGSCQLLFNKFWGWLNFPMFFFPCVIMISLYTKIFIVAKRQAQQISTMSKGTGTSSSQIGASKRERKAAKTLGIAVGIYLLCWLPFTVDTLVDSLLNFITPPLVFDIFIWFAYFNSACNPLIYVFSYRWFRKALKLILSREVFSPRTHTIDLYQD</sequence>
<comment type="subcellular location">
    <subcellularLocation>
        <location evidence="1">Cell membrane</location>
        <topology evidence="1">Multi-pass membrane protein</topology>
    </subcellularLocation>
</comment>
<dbReference type="GeneID" id="114034811"/>
<feature type="transmembrane region" description="Helical" evidence="12">
    <location>
        <begin position="296"/>
        <end position="318"/>
    </location>
</feature>
<reference evidence="15" key="2">
    <citation type="submission" date="2025-08" db="UniProtKB">
        <authorList>
            <consortium name="Ensembl"/>
        </authorList>
    </citation>
    <scope>IDENTIFICATION</scope>
</reference>
<dbReference type="InterPro" id="IPR009132">
    <property type="entry name" value="TAAR_fam"/>
</dbReference>
<dbReference type="STRING" id="29139.ENSVURP00010007172"/>
<dbReference type="AlphaFoldDB" id="A0A4X2KCW2"/>
<proteinExistence type="inferred from homology"/>
<evidence type="ECO:0000256" key="4">
    <source>
        <dbReference type="ARBA" id="ARBA00022989"/>
    </source>
</evidence>
<gene>
    <name evidence="15" type="primary">TAAR5</name>
</gene>
<keyword evidence="7" id="KW-1015">Disulfide bond</keyword>
<dbReference type="SMART" id="SM01381">
    <property type="entry name" value="7TM_GPCR_Srsx"/>
    <property type="match status" value="1"/>
</dbReference>
<feature type="transmembrane region" description="Helical" evidence="12">
    <location>
        <begin position="35"/>
        <end position="59"/>
    </location>
</feature>
<feature type="transmembrane region" description="Helical" evidence="12">
    <location>
        <begin position="71"/>
        <end position="91"/>
    </location>
</feature>
<evidence type="ECO:0000256" key="3">
    <source>
        <dbReference type="ARBA" id="ARBA00022692"/>
    </source>
</evidence>